<reference evidence="6 7" key="1">
    <citation type="submission" date="2020-07" db="EMBL/GenBank/DDBJ databases">
        <title>Sequencing the genomes of 1000 actinobacteria strains.</title>
        <authorList>
            <person name="Klenk H.-P."/>
        </authorList>
    </citation>
    <scope>NUCLEOTIDE SEQUENCE [LARGE SCALE GENOMIC DNA]</scope>
    <source>
        <strain evidence="6 7">DSM 23141</strain>
    </source>
</reference>
<name>A0A852YBK6_9MICO</name>
<protein>
    <submittedName>
        <fullName evidence="6">SAM-dependent methyltransferase</fullName>
    </submittedName>
</protein>
<sequence>MSTAVAEAYARRAGDYIGAVGSMDDVHPADIHLVGDWAHRIEGEILDAGCGPGQWTGWLAGRGADVRGIDQVEPFLLHARRAHHGARVDLGSLDALPYADAAFGGALAWYSLIHHDPSSIAVPLGELGRVLAPGGGLLVGFFIADATEPFDHAVTRAYRWSASDLADMVAAAGFDVVETHTRTGAAPRPRPHGALIARRRA</sequence>
<dbReference type="Pfam" id="PF13649">
    <property type="entry name" value="Methyltransf_25"/>
    <property type="match status" value="1"/>
</dbReference>
<evidence type="ECO:0000256" key="1">
    <source>
        <dbReference type="ARBA" id="ARBA00022603"/>
    </source>
</evidence>
<dbReference type="PANTHER" id="PTHR43464">
    <property type="entry name" value="METHYLTRANSFERASE"/>
    <property type="match status" value="1"/>
</dbReference>
<keyword evidence="3" id="KW-0949">S-adenosyl-L-methionine</keyword>
<dbReference type="EMBL" id="JACBZY010000001">
    <property type="protein sequence ID" value="NYG99913.1"/>
    <property type="molecule type" value="Genomic_DNA"/>
</dbReference>
<feature type="region of interest" description="Disordered" evidence="4">
    <location>
        <begin position="181"/>
        <end position="201"/>
    </location>
</feature>
<evidence type="ECO:0000256" key="4">
    <source>
        <dbReference type="SAM" id="MobiDB-lite"/>
    </source>
</evidence>
<evidence type="ECO:0000313" key="7">
    <source>
        <dbReference type="Proteomes" id="UP000553888"/>
    </source>
</evidence>
<keyword evidence="1 6" id="KW-0489">Methyltransferase</keyword>
<keyword evidence="2 6" id="KW-0808">Transferase</keyword>
<dbReference type="CDD" id="cd02440">
    <property type="entry name" value="AdoMet_MTases"/>
    <property type="match status" value="1"/>
</dbReference>
<dbReference type="InterPro" id="IPR041698">
    <property type="entry name" value="Methyltransf_25"/>
</dbReference>
<organism evidence="6 7">
    <name type="scientific">Schumannella luteola</name>
    <dbReference type="NCBI Taxonomy" id="472059"/>
    <lineage>
        <taxon>Bacteria</taxon>
        <taxon>Bacillati</taxon>
        <taxon>Actinomycetota</taxon>
        <taxon>Actinomycetes</taxon>
        <taxon>Micrococcales</taxon>
        <taxon>Microbacteriaceae</taxon>
        <taxon>Schumannella</taxon>
    </lineage>
</organism>
<evidence type="ECO:0000313" key="6">
    <source>
        <dbReference type="EMBL" id="NYG99913.1"/>
    </source>
</evidence>
<dbReference type="Gene3D" id="3.40.50.150">
    <property type="entry name" value="Vaccinia Virus protein VP39"/>
    <property type="match status" value="1"/>
</dbReference>
<gene>
    <name evidence="6" type="ORF">BJ979_002539</name>
</gene>
<keyword evidence="7" id="KW-1185">Reference proteome</keyword>
<feature type="domain" description="Methyltransferase" evidence="5">
    <location>
        <begin position="45"/>
        <end position="135"/>
    </location>
</feature>
<dbReference type="InterPro" id="IPR029063">
    <property type="entry name" value="SAM-dependent_MTases_sf"/>
</dbReference>
<comment type="caution">
    <text evidence="6">The sequence shown here is derived from an EMBL/GenBank/DDBJ whole genome shotgun (WGS) entry which is preliminary data.</text>
</comment>
<dbReference type="AlphaFoldDB" id="A0A852YBK6"/>
<dbReference type="GO" id="GO:0032259">
    <property type="term" value="P:methylation"/>
    <property type="evidence" value="ECO:0007669"/>
    <property type="project" value="UniProtKB-KW"/>
</dbReference>
<evidence type="ECO:0000256" key="3">
    <source>
        <dbReference type="ARBA" id="ARBA00022691"/>
    </source>
</evidence>
<dbReference type="Proteomes" id="UP000553888">
    <property type="component" value="Unassembled WGS sequence"/>
</dbReference>
<proteinExistence type="predicted"/>
<dbReference type="SUPFAM" id="SSF53335">
    <property type="entry name" value="S-adenosyl-L-methionine-dependent methyltransferases"/>
    <property type="match status" value="1"/>
</dbReference>
<dbReference type="PANTHER" id="PTHR43464:SF19">
    <property type="entry name" value="UBIQUINONE BIOSYNTHESIS O-METHYLTRANSFERASE, MITOCHONDRIAL"/>
    <property type="match status" value="1"/>
</dbReference>
<accession>A0A852YBK6</accession>
<evidence type="ECO:0000259" key="5">
    <source>
        <dbReference type="Pfam" id="PF13649"/>
    </source>
</evidence>
<evidence type="ECO:0000256" key="2">
    <source>
        <dbReference type="ARBA" id="ARBA00022679"/>
    </source>
</evidence>
<dbReference type="GO" id="GO:0008168">
    <property type="term" value="F:methyltransferase activity"/>
    <property type="evidence" value="ECO:0007669"/>
    <property type="project" value="UniProtKB-KW"/>
</dbReference>